<keyword evidence="1" id="KW-0812">Transmembrane</keyword>
<feature type="transmembrane region" description="Helical" evidence="1">
    <location>
        <begin position="271"/>
        <end position="293"/>
    </location>
</feature>
<feature type="transmembrane region" description="Helical" evidence="1">
    <location>
        <begin position="157"/>
        <end position="183"/>
    </location>
</feature>
<feature type="transmembrane region" description="Helical" evidence="1">
    <location>
        <begin position="360"/>
        <end position="377"/>
    </location>
</feature>
<dbReference type="AlphaFoldDB" id="A0A4Q1C9W3"/>
<proteinExistence type="predicted"/>
<feature type="transmembrane region" description="Helical" evidence="1">
    <location>
        <begin position="106"/>
        <end position="123"/>
    </location>
</feature>
<feature type="transmembrane region" description="Helical" evidence="1">
    <location>
        <begin position="330"/>
        <end position="348"/>
    </location>
</feature>
<dbReference type="RefSeq" id="WP_129046996.1">
    <property type="nucleotide sequence ID" value="NZ_SDHX01000001.1"/>
</dbReference>
<comment type="caution">
    <text evidence="2">The sequence shown here is derived from an EMBL/GenBank/DDBJ whole genome shotgun (WGS) entry which is preliminary data.</text>
</comment>
<evidence type="ECO:0000313" key="3">
    <source>
        <dbReference type="Proteomes" id="UP000290218"/>
    </source>
</evidence>
<reference evidence="2 3" key="1">
    <citation type="submission" date="2019-01" db="EMBL/GenBank/DDBJ databases">
        <title>Lacunisphaera sp. strain TWA-58.</title>
        <authorList>
            <person name="Chen W.-M."/>
        </authorList>
    </citation>
    <scope>NUCLEOTIDE SEQUENCE [LARGE SCALE GENOMIC DNA]</scope>
    <source>
        <strain evidence="2 3">TWA-58</strain>
    </source>
</reference>
<protein>
    <recommendedName>
        <fullName evidence="4">Glycosyltransferase RgtA/B/C/D-like domain-containing protein</fullName>
    </recommendedName>
</protein>
<dbReference type="EMBL" id="SDHX01000001">
    <property type="protein sequence ID" value="RXK55631.1"/>
    <property type="molecule type" value="Genomic_DNA"/>
</dbReference>
<feature type="transmembrane region" description="Helical" evidence="1">
    <location>
        <begin position="203"/>
        <end position="226"/>
    </location>
</feature>
<evidence type="ECO:0000313" key="2">
    <source>
        <dbReference type="EMBL" id="RXK55631.1"/>
    </source>
</evidence>
<gene>
    <name evidence="2" type="ORF">ESB00_07015</name>
</gene>
<keyword evidence="3" id="KW-1185">Reference proteome</keyword>
<dbReference type="Proteomes" id="UP000290218">
    <property type="component" value="Unassembled WGS sequence"/>
</dbReference>
<keyword evidence="1" id="KW-0472">Membrane</keyword>
<sequence length="492" mass="54370">MRTRICFYLLLLLPLLVYWQTLSHEYGIREDYQFLRIAREEQGELVKVTASHGRPLYGALLETSYALAGQVENLMWMRLLSVGLLVVLAIVLWRQLYHSNWGEVESAALSLGIVFLPSSQFVVGAAACWPQVLTLVLALAGFSAVETEIERGGLKRVVALLGGCMIYAAASLIYQSNVLFALVPITAIFLVRSGREPLNDLKWGGTHLAVMLTGMLLGWLLVQGLFSNGVFEQSGRMALETNPFTKLLWFVLHPLPNSLALYAIADDHFSGVIFYALLALGMIALFYFAFRRVQASGNAVALRKWKIVLFALPFLASAISLVAAERSAGYRTLFALAGLVLMLGFFAVRTLLEGRKVKTHLLYSGYAGVFALVGFVAERQPYLLVAEPQGHEWSLMRGAVLRAGFNKVVRAYVITPTADQRSTTRIYRDEFGVVTSASERAAQEMFKAAVRARFPDKLPRGSAYTVEAGPAEPAAGTYDLVVDMRKLAELRQ</sequence>
<feature type="transmembrane region" description="Helical" evidence="1">
    <location>
        <begin position="75"/>
        <end position="94"/>
    </location>
</feature>
<feature type="transmembrane region" description="Helical" evidence="1">
    <location>
        <begin position="305"/>
        <end position="324"/>
    </location>
</feature>
<dbReference type="OrthoDB" id="185598at2"/>
<accession>A0A4Q1C9W3</accession>
<evidence type="ECO:0000256" key="1">
    <source>
        <dbReference type="SAM" id="Phobius"/>
    </source>
</evidence>
<name>A0A4Q1C9W3_9BACT</name>
<evidence type="ECO:0008006" key="4">
    <source>
        <dbReference type="Google" id="ProtNLM"/>
    </source>
</evidence>
<keyword evidence="1" id="KW-1133">Transmembrane helix</keyword>
<organism evidence="2 3">
    <name type="scientific">Oleiharenicola lentus</name>
    <dbReference type="NCBI Taxonomy" id="2508720"/>
    <lineage>
        <taxon>Bacteria</taxon>
        <taxon>Pseudomonadati</taxon>
        <taxon>Verrucomicrobiota</taxon>
        <taxon>Opitutia</taxon>
        <taxon>Opitutales</taxon>
        <taxon>Opitutaceae</taxon>
        <taxon>Oleiharenicola</taxon>
    </lineage>
</organism>